<keyword evidence="3" id="KW-0862">Zinc</keyword>
<evidence type="ECO:0000256" key="4">
    <source>
        <dbReference type="PROSITE-ProRule" id="PRU00091"/>
    </source>
</evidence>
<dbReference type="Pfam" id="PF01363">
    <property type="entry name" value="FYVE"/>
    <property type="match status" value="1"/>
</dbReference>
<evidence type="ECO:0000256" key="3">
    <source>
        <dbReference type="ARBA" id="ARBA00022833"/>
    </source>
</evidence>
<keyword evidence="2 4" id="KW-0863">Zinc-finger</keyword>
<dbReference type="Proteomes" id="UP000270094">
    <property type="component" value="Unassembled WGS sequence"/>
</dbReference>
<dbReference type="GO" id="GO:0008270">
    <property type="term" value="F:zinc ion binding"/>
    <property type="evidence" value="ECO:0007669"/>
    <property type="project" value="UniProtKB-KW"/>
</dbReference>
<gene>
    <name evidence="6" type="ORF">SVUK_LOCUS9122</name>
</gene>
<evidence type="ECO:0000256" key="2">
    <source>
        <dbReference type="ARBA" id="ARBA00022771"/>
    </source>
</evidence>
<evidence type="ECO:0000256" key="1">
    <source>
        <dbReference type="ARBA" id="ARBA00022723"/>
    </source>
</evidence>
<dbReference type="SUPFAM" id="SSF57903">
    <property type="entry name" value="FYVE/PHD zinc finger"/>
    <property type="match status" value="1"/>
</dbReference>
<sequence length="178" mass="19909">MLAFLEITTSIGDGDSDGDNSLCRALSDVSVVDSCEVPRESSGIPLLRNTHCQICNKPYPMIGVLKPDDAEHRCRLCMLSVCQQCSGHRYHTTEDDGKGVQRRMCDRCYQKMIPAEADEDIELQVRFLRKDLSDYQLISNFLILKCVLNVCNIPIFSLNMSCCSGEALQTGLAVCRKH</sequence>
<organism evidence="6 7">
    <name type="scientific">Strongylus vulgaris</name>
    <name type="common">Blood worm</name>
    <dbReference type="NCBI Taxonomy" id="40348"/>
    <lineage>
        <taxon>Eukaryota</taxon>
        <taxon>Metazoa</taxon>
        <taxon>Ecdysozoa</taxon>
        <taxon>Nematoda</taxon>
        <taxon>Chromadorea</taxon>
        <taxon>Rhabditida</taxon>
        <taxon>Rhabditina</taxon>
        <taxon>Rhabditomorpha</taxon>
        <taxon>Strongyloidea</taxon>
        <taxon>Strongylidae</taxon>
        <taxon>Strongylus</taxon>
    </lineage>
</organism>
<accession>A0A3P7J890</accession>
<proteinExistence type="predicted"/>
<evidence type="ECO:0000313" key="7">
    <source>
        <dbReference type="Proteomes" id="UP000270094"/>
    </source>
</evidence>
<feature type="domain" description="FYVE-type" evidence="5">
    <location>
        <begin position="50"/>
        <end position="113"/>
    </location>
</feature>
<dbReference type="PROSITE" id="PS50178">
    <property type="entry name" value="ZF_FYVE"/>
    <property type="match status" value="1"/>
</dbReference>
<dbReference type="AlphaFoldDB" id="A0A3P7J890"/>
<dbReference type="EMBL" id="UYYB01034280">
    <property type="protein sequence ID" value="VDM74124.1"/>
    <property type="molecule type" value="Genomic_DNA"/>
</dbReference>
<dbReference type="InterPro" id="IPR000306">
    <property type="entry name" value="Znf_FYVE"/>
</dbReference>
<dbReference type="Gene3D" id="3.30.40.10">
    <property type="entry name" value="Zinc/RING finger domain, C3HC4 (zinc finger)"/>
    <property type="match status" value="1"/>
</dbReference>
<protein>
    <recommendedName>
        <fullName evidence="5">FYVE-type domain-containing protein</fullName>
    </recommendedName>
</protein>
<keyword evidence="7" id="KW-1185">Reference proteome</keyword>
<dbReference type="OrthoDB" id="271628at2759"/>
<evidence type="ECO:0000259" key="5">
    <source>
        <dbReference type="PROSITE" id="PS50178"/>
    </source>
</evidence>
<reference evidence="6 7" key="1">
    <citation type="submission" date="2018-11" db="EMBL/GenBank/DDBJ databases">
        <authorList>
            <consortium name="Pathogen Informatics"/>
        </authorList>
    </citation>
    <scope>NUCLEOTIDE SEQUENCE [LARGE SCALE GENOMIC DNA]</scope>
</reference>
<dbReference type="InterPro" id="IPR013083">
    <property type="entry name" value="Znf_RING/FYVE/PHD"/>
</dbReference>
<dbReference type="InterPro" id="IPR017455">
    <property type="entry name" value="Znf_FYVE-rel"/>
</dbReference>
<evidence type="ECO:0000313" key="6">
    <source>
        <dbReference type="EMBL" id="VDM74124.1"/>
    </source>
</evidence>
<dbReference type="InterPro" id="IPR011011">
    <property type="entry name" value="Znf_FYVE_PHD"/>
</dbReference>
<keyword evidence="1" id="KW-0479">Metal-binding</keyword>
<name>A0A3P7J890_STRVU</name>